<dbReference type="OrthoDB" id="2988996at2"/>
<dbReference type="RefSeq" id="WP_094155306.1">
    <property type="nucleotide sequence ID" value="NZ_CP020028.1"/>
</dbReference>
<evidence type="ECO:0000313" key="1">
    <source>
        <dbReference type="EMBL" id="ASR47750.1"/>
    </source>
</evidence>
<dbReference type="STRING" id="172713.GCA_001705305_01600"/>
<evidence type="ECO:0000313" key="2">
    <source>
        <dbReference type="Proteomes" id="UP000214666"/>
    </source>
</evidence>
<organism evidence="1 2">
    <name type="scientific">Paenibacillus kribbensis</name>
    <dbReference type="NCBI Taxonomy" id="172713"/>
    <lineage>
        <taxon>Bacteria</taxon>
        <taxon>Bacillati</taxon>
        <taxon>Bacillota</taxon>
        <taxon>Bacilli</taxon>
        <taxon>Bacillales</taxon>
        <taxon>Paenibacillaceae</taxon>
        <taxon>Paenibacillus</taxon>
    </lineage>
</organism>
<accession>A0A222WMJ1</accession>
<reference evidence="1 2" key="1">
    <citation type="submission" date="2017-03" db="EMBL/GenBank/DDBJ databases">
        <title>Complete genome sequence of Paenibacillus Kribbensis producing bioflocculants.</title>
        <authorList>
            <person name="Lee H.-G."/>
            <person name="Oh H.-M."/>
        </authorList>
    </citation>
    <scope>NUCLEOTIDE SEQUENCE [LARGE SCALE GENOMIC DNA]</scope>
    <source>
        <strain evidence="1 2">AM49</strain>
    </source>
</reference>
<sequence length="112" mass="13612">MRRAKTHSYLQVDDYLDLLNYAKQLHDIKWQQELKEALQHHLQENGKETKDSKINALWRHFDQINDRLLELFDLLRNSKNAAERNSWSEQIWELKLEQIKLEKQIQASYSHL</sequence>
<dbReference type="Proteomes" id="UP000214666">
    <property type="component" value="Chromosome"/>
</dbReference>
<dbReference type="KEGG" id="pkb:B4V02_14225"/>
<keyword evidence="2" id="KW-1185">Reference proteome</keyword>
<proteinExistence type="predicted"/>
<name>A0A222WMJ1_9BACL</name>
<dbReference type="EMBL" id="CP020028">
    <property type="protein sequence ID" value="ASR47750.1"/>
    <property type="molecule type" value="Genomic_DNA"/>
</dbReference>
<gene>
    <name evidence="1" type="ORF">B4V02_14225</name>
</gene>
<dbReference type="AlphaFoldDB" id="A0A222WMJ1"/>
<protein>
    <submittedName>
        <fullName evidence="1">Uncharacterized protein</fullName>
    </submittedName>
</protein>